<feature type="compositionally biased region" description="Polar residues" evidence="1">
    <location>
        <begin position="50"/>
        <end position="63"/>
    </location>
</feature>
<feature type="region of interest" description="Disordered" evidence="1">
    <location>
        <begin position="43"/>
        <end position="63"/>
    </location>
</feature>
<keyword evidence="3" id="KW-1185">Reference proteome</keyword>
<dbReference type="Proteomes" id="UP000597444">
    <property type="component" value="Unassembled WGS sequence"/>
</dbReference>
<dbReference type="RefSeq" id="WP_220210278.1">
    <property type="nucleotide sequence ID" value="NZ_BNJK01000002.1"/>
</dbReference>
<evidence type="ECO:0000256" key="1">
    <source>
        <dbReference type="SAM" id="MobiDB-lite"/>
    </source>
</evidence>
<evidence type="ECO:0000313" key="3">
    <source>
        <dbReference type="Proteomes" id="UP000597444"/>
    </source>
</evidence>
<name>A0A8J3N8L0_9CHLR</name>
<dbReference type="EMBL" id="BNJK01000002">
    <property type="protein sequence ID" value="GHO99640.1"/>
    <property type="molecule type" value="Genomic_DNA"/>
</dbReference>
<evidence type="ECO:0000313" key="2">
    <source>
        <dbReference type="EMBL" id="GHO99640.1"/>
    </source>
</evidence>
<reference evidence="2" key="1">
    <citation type="submission" date="2020-10" db="EMBL/GenBank/DDBJ databases">
        <title>Taxonomic study of unclassified bacteria belonging to the class Ktedonobacteria.</title>
        <authorList>
            <person name="Yabe S."/>
            <person name="Wang C.M."/>
            <person name="Zheng Y."/>
            <person name="Sakai Y."/>
            <person name="Cavaletti L."/>
            <person name="Monciardini P."/>
            <person name="Donadio S."/>
        </authorList>
    </citation>
    <scope>NUCLEOTIDE SEQUENCE</scope>
    <source>
        <strain evidence="2">ID150040</strain>
    </source>
</reference>
<dbReference type="AlphaFoldDB" id="A0A8J3N8L0"/>
<protein>
    <submittedName>
        <fullName evidence="2">Uncharacterized protein</fullName>
    </submittedName>
</protein>
<sequence>MELVRSSAPIHSVLHPITAFSTRALIVVGVLAFSLMTACSPQPPGVDPQPGSSNKTPAASPTVPSDLAKYLQHNLIVNGDAEVGSAGDPDGTAEQQVVKELPGWTRQGTLTVFPYVAGQTIGAVGEGDPRPDDHGKNYFTGGPDGGPDALATATQSIDLTPLALVVDTGKLSYTLSGYLGSWGTFSNQAEISVQFQDASHKDLGSPAHIGPVTSGNNHQSDQATGLWKRTTSNQIPAGTRYAVVTLTISVDPNVRVAANNSANSGFADSISFMLKS</sequence>
<proteinExistence type="predicted"/>
<accession>A0A8J3N8L0</accession>
<organism evidence="2 3">
    <name type="scientific">Reticulibacter mediterranei</name>
    <dbReference type="NCBI Taxonomy" id="2778369"/>
    <lineage>
        <taxon>Bacteria</taxon>
        <taxon>Bacillati</taxon>
        <taxon>Chloroflexota</taxon>
        <taxon>Ktedonobacteria</taxon>
        <taxon>Ktedonobacterales</taxon>
        <taxon>Reticulibacteraceae</taxon>
        <taxon>Reticulibacter</taxon>
    </lineage>
</organism>
<comment type="caution">
    <text evidence="2">The sequence shown here is derived from an EMBL/GenBank/DDBJ whole genome shotgun (WGS) entry which is preliminary data.</text>
</comment>
<gene>
    <name evidence="2" type="ORF">KSF_096880</name>
</gene>